<feature type="compositionally biased region" description="Basic and acidic residues" evidence="3">
    <location>
        <begin position="409"/>
        <end position="419"/>
    </location>
</feature>
<dbReference type="AlphaFoldDB" id="A0A5N5X2Y8"/>
<evidence type="ECO:0000256" key="3">
    <source>
        <dbReference type="SAM" id="MobiDB-lite"/>
    </source>
</evidence>
<dbReference type="Pfam" id="PF00653">
    <property type="entry name" value="BIR"/>
    <property type="match status" value="2"/>
</dbReference>
<keyword evidence="2" id="KW-0862">Zinc</keyword>
<dbReference type="EMBL" id="ML732201">
    <property type="protein sequence ID" value="KAB8074989.1"/>
    <property type="molecule type" value="Genomic_DNA"/>
</dbReference>
<evidence type="ECO:0008006" key="6">
    <source>
        <dbReference type="Google" id="ProtNLM"/>
    </source>
</evidence>
<feature type="compositionally biased region" description="Acidic residues" evidence="3">
    <location>
        <begin position="272"/>
        <end position="282"/>
    </location>
</feature>
<protein>
    <recommendedName>
        <fullName evidence="6">Chromosome segregation protein BIR1</fullName>
    </recommendedName>
</protein>
<feature type="compositionally biased region" description="Basic and acidic residues" evidence="3">
    <location>
        <begin position="644"/>
        <end position="657"/>
    </location>
</feature>
<dbReference type="SMART" id="SM00238">
    <property type="entry name" value="BIR"/>
    <property type="match status" value="2"/>
</dbReference>
<accession>A0A5N5X2Y8</accession>
<keyword evidence="1" id="KW-0479">Metal-binding</keyword>
<organism evidence="4 5">
    <name type="scientific">Aspergillus leporis</name>
    <dbReference type="NCBI Taxonomy" id="41062"/>
    <lineage>
        <taxon>Eukaryota</taxon>
        <taxon>Fungi</taxon>
        <taxon>Dikarya</taxon>
        <taxon>Ascomycota</taxon>
        <taxon>Pezizomycotina</taxon>
        <taxon>Eurotiomycetes</taxon>
        <taxon>Eurotiomycetidae</taxon>
        <taxon>Eurotiales</taxon>
        <taxon>Aspergillaceae</taxon>
        <taxon>Aspergillus</taxon>
        <taxon>Aspergillus subgen. Circumdati</taxon>
    </lineage>
</organism>
<feature type="compositionally biased region" description="Polar residues" evidence="3">
    <location>
        <begin position="478"/>
        <end position="490"/>
    </location>
</feature>
<dbReference type="InterPro" id="IPR001370">
    <property type="entry name" value="BIR_rpt"/>
</dbReference>
<dbReference type="Gene3D" id="1.10.1170.10">
    <property type="entry name" value="Inhibitor Of Apoptosis Protein (2mihbC-IAP-1), Chain A"/>
    <property type="match status" value="2"/>
</dbReference>
<feature type="compositionally biased region" description="Basic residues" evidence="3">
    <location>
        <begin position="203"/>
        <end position="214"/>
    </location>
</feature>
<feature type="compositionally biased region" description="Low complexity" evidence="3">
    <location>
        <begin position="381"/>
        <end position="395"/>
    </location>
</feature>
<feature type="compositionally biased region" description="Polar residues" evidence="3">
    <location>
        <begin position="334"/>
        <end position="347"/>
    </location>
</feature>
<evidence type="ECO:0000256" key="2">
    <source>
        <dbReference type="ARBA" id="ARBA00022833"/>
    </source>
</evidence>
<evidence type="ECO:0000256" key="1">
    <source>
        <dbReference type="ARBA" id="ARBA00022723"/>
    </source>
</evidence>
<dbReference type="SUPFAM" id="SSF57924">
    <property type="entry name" value="Inhibitor of apoptosis (IAP) repeat"/>
    <property type="match status" value="2"/>
</dbReference>
<feature type="compositionally biased region" description="Polar residues" evidence="3">
    <location>
        <begin position="216"/>
        <end position="229"/>
    </location>
</feature>
<dbReference type="Proteomes" id="UP000326565">
    <property type="component" value="Unassembled WGS sequence"/>
</dbReference>
<keyword evidence="5" id="KW-1185">Reference proteome</keyword>
<name>A0A5N5X2Y8_9EURO</name>
<proteinExistence type="predicted"/>
<feature type="compositionally biased region" description="Low complexity" evidence="3">
    <location>
        <begin position="687"/>
        <end position="698"/>
    </location>
</feature>
<dbReference type="PANTHER" id="PTHR46771:SF5">
    <property type="entry name" value="DETERIN"/>
    <property type="match status" value="1"/>
</dbReference>
<feature type="region of interest" description="Disordered" evidence="3">
    <location>
        <begin position="201"/>
        <end position="720"/>
    </location>
</feature>
<dbReference type="GO" id="GO:0046872">
    <property type="term" value="F:metal ion binding"/>
    <property type="evidence" value="ECO:0007669"/>
    <property type="project" value="UniProtKB-KW"/>
</dbReference>
<feature type="compositionally biased region" description="Basic residues" evidence="3">
    <location>
        <begin position="366"/>
        <end position="380"/>
    </location>
</feature>
<feature type="compositionally biased region" description="Basic residues" evidence="3">
    <location>
        <begin position="251"/>
        <end position="265"/>
    </location>
</feature>
<dbReference type="InterPro" id="IPR051190">
    <property type="entry name" value="Baculoviral_IAP"/>
</dbReference>
<gene>
    <name evidence="4" type="ORF">BDV29DRAFT_114892</name>
</gene>
<evidence type="ECO:0000313" key="4">
    <source>
        <dbReference type="EMBL" id="KAB8074989.1"/>
    </source>
</evidence>
<feature type="compositionally biased region" description="Basic and acidic residues" evidence="3">
    <location>
        <begin position="517"/>
        <end position="530"/>
    </location>
</feature>
<feature type="compositionally biased region" description="Basic and acidic residues" evidence="3">
    <location>
        <begin position="615"/>
        <end position="632"/>
    </location>
</feature>
<reference evidence="4 5" key="1">
    <citation type="submission" date="2019-04" db="EMBL/GenBank/DDBJ databases">
        <title>Friends and foes A comparative genomics study of 23 Aspergillus species from section Flavi.</title>
        <authorList>
            <consortium name="DOE Joint Genome Institute"/>
            <person name="Kjaerbolling I."/>
            <person name="Vesth T."/>
            <person name="Frisvad J.C."/>
            <person name="Nybo J.L."/>
            <person name="Theobald S."/>
            <person name="Kildgaard S."/>
            <person name="Isbrandt T."/>
            <person name="Kuo A."/>
            <person name="Sato A."/>
            <person name="Lyhne E.K."/>
            <person name="Kogle M.E."/>
            <person name="Wiebenga A."/>
            <person name="Kun R.S."/>
            <person name="Lubbers R.J."/>
            <person name="Makela M.R."/>
            <person name="Barry K."/>
            <person name="Chovatia M."/>
            <person name="Clum A."/>
            <person name="Daum C."/>
            <person name="Haridas S."/>
            <person name="He G."/>
            <person name="LaButti K."/>
            <person name="Lipzen A."/>
            <person name="Mondo S."/>
            <person name="Riley R."/>
            <person name="Salamov A."/>
            <person name="Simmons B.A."/>
            <person name="Magnuson J.K."/>
            <person name="Henrissat B."/>
            <person name="Mortensen U.H."/>
            <person name="Larsen T.O."/>
            <person name="Devries R.P."/>
            <person name="Grigoriev I.V."/>
            <person name="Machida M."/>
            <person name="Baker S.E."/>
            <person name="Andersen M.R."/>
        </authorList>
    </citation>
    <scope>NUCLEOTIDE SEQUENCE [LARGE SCALE GENOMIC DNA]</scope>
    <source>
        <strain evidence="4 5">CBS 151.66</strain>
    </source>
</reference>
<feature type="compositionally biased region" description="Basic and acidic residues" evidence="3">
    <location>
        <begin position="540"/>
        <end position="559"/>
    </location>
</feature>
<dbReference type="PANTHER" id="PTHR46771">
    <property type="entry name" value="DETERIN"/>
    <property type="match status" value="1"/>
</dbReference>
<feature type="compositionally biased region" description="Acidic residues" evidence="3">
    <location>
        <begin position="586"/>
        <end position="595"/>
    </location>
</feature>
<feature type="compositionally biased region" description="Polar residues" evidence="3">
    <location>
        <begin position="450"/>
        <end position="460"/>
    </location>
</feature>
<dbReference type="OrthoDB" id="2196114at2759"/>
<dbReference type="CDD" id="cd00022">
    <property type="entry name" value="BIR"/>
    <property type="match status" value="2"/>
</dbReference>
<feature type="compositionally biased region" description="Basic residues" evidence="3">
    <location>
        <begin position="426"/>
        <end position="437"/>
    </location>
</feature>
<sequence length="836" mass="93042">MAEEMETFAARLASFDLILHPEKRRTSSAKATKPIAWPYRRPSPAELAHAGFYYNPYETNPDNTTCFQCQRALDGWEEEDNPITEHLKHSPDCGWAIMMNIQQHSSNPAEIEDPTSDKIREARSATFGTSWPHDGKRGWMCQSEKMVDGGWYFCPTEESNDLASCAYCKLSLDGWEPKDDPFDEHYRRSADCSFFVFAQPPSKKGKGSRSKKAPTSKASRLSTQSTISEAISEFDDPIDQSTASQPTTKSKGTKKSSKAKSKSSKSKKDEVAETDSQMDIDTTDYNQPEPPKTKRATRGKKRASDQIEGEQSNVIDMESVEDVEPPAKKRATKSRNSTQEHSIQNDGVITDMQPDESIPEEEPRRGRGTTKKKASSKSRKASNSSSTSKTTSKSRAPSDGELYAALVADLEKAEPREPSVEATAKPSKKTKSKKKQKATPEPSEDVVDNVNENEMPTDQAISEEPDSVVAAQDVKPSPTKSTRRSWSSTIPEPEPEPEPEPSTEKLPKTRKRSVAPETHKDKTDSIHHESFISVEIPARVPEKETRAEMIDENEADVKGPKKKTKQRSSTDEAKKPKKTSKTTETPEPEQVPEQDVETRNSPMEQPPISAGLDTPKQEKQDQPQEQEVEQRSTRRRLSRVPPKTAERYSDIPEEKQLARTFAGSQGSSSHRISDSAEQENVSPLPASKSTPSLSPQSSDAENQPPSLKHFVSRPRIASSKQQVMRIPLAASTPSPSKRNANTGGLHTTRPWNPIDIDEILLAATSDKENVDLSSALNNVKGDLTSPEKKMSVEEWIKWNAKNGEEKLRQECERLVGQFEKEGARAMRVLEGIECID</sequence>
<dbReference type="PROSITE" id="PS50143">
    <property type="entry name" value="BIR_REPEAT_2"/>
    <property type="match status" value="2"/>
</dbReference>
<evidence type="ECO:0000313" key="5">
    <source>
        <dbReference type="Proteomes" id="UP000326565"/>
    </source>
</evidence>